<proteinExistence type="predicted"/>
<dbReference type="EC" id="2.7.7.7" evidence="1"/>
<dbReference type="SMART" id="SM00481">
    <property type="entry name" value="POLIIIAc"/>
    <property type="match status" value="1"/>
</dbReference>
<dbReference type="InterPro" id="IPR016195">
    <property type="entry name" value="Pol/histidinol_Pase-like"/>
</dbReference>
<dbReference type="InterPro" id="IPR003141">
    <property type="entry name" value="Pol/His_phosphatase_N"/>
</dbReference>
<dbReference type="InterPro" id="IPR047967">
    <property type="entry name" value="PolX_PHP"/>
</dbReference>
<dbReference type="Pfam" id="PF14791">
    <property type="entry name" value="DNA_pol_B_thumb"/>
    <property type="match status" value="1"/>
</dbReference>
<dbReference type="Proteomes" id="UP001594351">
    <property type="component" value="Unassembled WGS sequence"/>
</dbReference>
<evidence type="ECO:0000256" key="7">
    <source>
        <dbReference type="ARBA" id="ARBA00049244"/>
    </source>
</evidence>
<dbReference type="InterPro" id="IPR050243">
    <property type="entry name" value="PHP_phosphatase"/>
</dbReference>
<dbReference type="Gene3D" id="3.30.210.10">
    <property type="entry name" value="DNA polymerase, thumb domain"/>
    <property type="match status" value="1"/>
</dbReference>
<comment type="catalytic activity">
    <reaction evidence="7">
        <text>DNA(n) + a 2'-deoxyribonucleoside 5'-triphosphate = DNA(n+1) + diphosphate</text>
        <dbReference type="Rhea" id="RHEA:22508"/>
        <dbReference type="Rhea" id="RHEA-COMP:17339"/>
        <dbReference type="Rhea" id="RHEA-COMP:17340"/>
        <dbReference type="ChEBI" id="CHEBI:33019"/>
        <dbReference type="ChEBI" id="CHEBI:61560"/>
        <dbReference type="ChEBI" id="CHEBI:173112"/>
        <dbReference type="EC" id="2.7.7.7"/>
    </reaction>
</comment>
<evidence type="ECO:0000313" key="11">
    <source>
        <dbReference type="Proteomes" id="UP001594351"/>
    </source>
</evidence>
<gene>
    <name evidence="10" type="primary">polX</name>
    <name evidence="10" type="ORF">ACFL27_10390</name>
</gene>
<keyword evidence="6" id="KW-0234">DNA repair</keyword>
<dbReference type="InterPro" id="IPR002054">
    <property type="entry name" value="DNA-dir_DNA_pol_X"/>
</dbReference>
<evidence type="ECO:0000259" key="8">
    <source>
        <dbReference type="SMART" id="SM00481"/>
    </source>
</evidence>
<dbReference type="Pfam" id="PF02811">
    <property type="entry name" value="PHP"/>
    <property type="match status" value="1"/>
</dbReference>
<dbReference type="Pfam" id="PF14792">
    <property type="entry name" value="DNA_pol_B_palm"/>
    <property type="match status" value="1"/>
</dbReference>
<dbReference type="SMART" id="SM00483">
    <property type="entry name" value="POLXc"/>
    <property type="match status" value="1"/>
</dbReference>
<dbReference type="Pfam" id="PF14716">
    <property type="entry name" value="HHH_8"/>
    <property type="match status" value="1"/>
</dbReference>
<dbReference type="SUPFAM" id="SSF81301">
    <property type="entry name" value="Nucleotidyltransferase"/>
    <property type="match status" value="1"/>
</dbReference>
<dbReference type="PRINTS" id="PR00870">
    <property type="entry name" value="DNAPOLXBETA"/>
</dbReference>
<dbReference type="SUPFAM" id="SSF47802">
    <property type="entry name" value="DNA polymerase beta, N-terminal domain-like"/>
    <property type="match status" value="1"/>
</dbReference>
<dbReference type="SUPFAM" id="SSF89550">
    <property type="entry name" value="PHP domain-like"/>
    <property type="match status" value="1"/>
</dbReference>
<keyword evidence="5" id="KW-0239">DNA-directed DNA polymerase</keyword>
<evidence type="ECO:0000313" key="10">
    <source>
        <dbReference type="EMBL" id="MFC1850589.1"/>
    </source>
</evidence>
<dbReference type="InterPro" id="IPR028207">
    <property type="entry name" value="DNA_pol_B_palm_palm"/>
</dbReference>
<evidence type="ECO:0000256" key="4">
    <source>
        <dbReference type="ARBA" id="ARBA00022763"/>
    </source>
</evidence>
<dbReference type="Gene3D" id="1.10.150.110">
    <property type="entry name" value="DNA polymerase beta, N-terminal domain-like"/>
    <property type="match status" value="1"/>
</dbReference>
<dbReference type="InterPro" id="IPR022311">
    <property type="entry name" value="PolX-like"/>
</dbReference>
<dbReference type="PIRSF" id="PIRSF005047">
    <property type="entry name" value="UCP005047_YshC"/>
    <property type="match status" value="1"/>
</dbReference>
<dbReference type="Gene3D" id="1.10.150.20">
    <property type="entry name" value="5' to 3' exonuclease, C-terminal subdomain"/>
    <property type="match status" value="1"/>
</dbReference>
<organism evidence="10 11">
    <name type="scientific">candidate division CSSED10-310 bacterium</name>
    <dbReference type="NCBI Taxonomy" id="2855610"/>
    <lineage>
        <taxon>Bacteria</taxon>
        <taxon>Bacteria division CSSED10-310</taxon>
    </lineage>
</organism>
<dbReference type="Gene3D" id="3.30.460.10">
    <property type="entry name" value="Beta Polymerase, domain 2"/>
    <property type="match status" value="1"/>
</dbReference>
<protein>
    <recommendedName>
        <fullName evidence="1">DNA-directed DNA polymerase</fullName>
        <ecNumber evidence="1">2.7.7.7</ecNumber>
    </recommendedName>
</protein>
<keyword evidence="2" id="KW-0808">Transferase</keyword>
<feature type="domain" description="Polymerase/histidinol phosphatase N-terminal" evidence="8">
    <location>
        <begin position="340"/>
        <end position="419"/>
    </location>
</feature>
<evidence type="ECO:0000256" key="5">
    <source>
        <dbReference type="ARBA" id="ARBA00022932"/>
    </source>
</evidence>
<dbReference type="InterPro" id="IPR029398">
    <property type="entry name" value="PolB_thumb"/>
</dbReference>
<dbReference type="NCBIfam" id="NF006375">
    <property type="entry name" value="PRK08609.1"/>
    <property type="match status" value="1"/>
</dbReference>
<evidence type="ECO:0000256" key="3">
    <source>
        <dbReference type="ARBA" id="ARBA00022695"/>
    </source>
</evidence>
<dbReference type="InterPro" id="IPR027421">
    <property type="entry name" value="DNA_pol_lamdba_lyase_dom_sf"/>
</dbReference>
<dbReference type="PANTHER" id="PTHR36928">
    <property type="entry name" value="PHOSPHATASE YCDX-RELATED"/>
    <property type="match status" value="1"/>
</dbReference>
<keyword evidence="10" id="KW-0378">Hydrolase</keyword>
<keyword evidence="11" id="KW-1185">Reference proteome</keyword>
<dbReference type="InterPro" id="IPR002008">
    <property type="entry name" value="DNA_pol_X_beta-like"/>
</dbReference>
<dbReference type="InterPro" id="IPR043519">
    <property type="entry name" value="NT_sf"/>
</dbReference>
<evidence type="ECO:0000256" key="1">
    <source>
        <dbReference type="ARBA" id="ARBA00012417"/>
    </source>
</evidence>
<feature type="domain" description="DNA-directed DNA polymerase X" evidence="9">
    <location>
        <begin position="3"/>
        <end position="316"/>
    </location>
</feature>
<sequence length="572" mass="63947">MVVQNSDISEVFEQIADLMEIKGDNPFKIRAYRNAARTIGGMPHSVADMVTQGEDLSTITGIGKALAQKMEEIVATGTHSLLHKLKEELPADLLLMLKIPTLGPKRVKALHSKLGITTLEELELAARAGKIRTLDGFGVKTEQGIRAELERLQTTEQRLKLVVAEQIATVLTGYLKELPGLSDIEVAGSYRRRKETVGDLDILVARDREAPIMDHFTTYQEVERILMKGETKSSVVLRSGLQVDLRVVPHRSFGAALQYFTGSQTHNIAIRSRAQKMKLKVNEYGVFKGEEQIAGRSEEDVYTALGLPYIEPELRENRGEIEAALDNRLPRLVSLPDIQGELHSHTTYSDGLCSITEMALAAQARGYEYLAITDHSQRLTIAHGLTVPRLRQQLQEIDYLADKMKGIVLLKGIEVDILDDGSLDLPDEILRELDIVIGAVHSKFKLPLSQQTERIIKAMDNPLLHIIAHPSGRLINERAPYDVDMDKIITAARDRGCFLELNAYPDRLDLNDIYCKAAKEMGVKIAISTDAHSLRDLDNIRYGLGQARRGWLEPEDVLNTHNLENLTKLLQR</sequence>
<keyword evidence="10" id="KW-0540">Nuclease</keyword>
<reference evidence="10 11" key="1">
    <citation type="submission" date="2024-09" db="EMBL/GenBank/DDBJ databases">
        <title>Laminarin stimulates single cell rates of sulfate reduction while oxygen inhibits transcriptomic activity in coastal marine sediment.</title>
        <authorList>
            <person name="Lindsay M."/>
            <person name="Orcutt B."/>
            <person name="Emerson D."/>
            <person name="Stepanauskas R."/>
            <person name="D'Angelo T."/>
        </authorList>
    </citation>
    <scope>NUCLEOTIDE SEQUENCE [LARGE SCALE GENOMIC DNA]</scope>
    <source>
        <strain evidence="10">SAG AM-311-K15</strain>
    </source>
</reference>
<dbReference type="Gene3D" id="3.20.20.140">
    <property type="entry name" value="Metal-dependent hydrolases"/>
    <property type="match status" value="1"/>
</dbReference>
<evidence type="ECO:0000256" key="6">
    <source>
        <dbReference type="ARBA" id="ARBA00023204"/>
    </source>
</evidence>
<keyword evidence="4" id="KW-0227">DNA damage</keyword>
<accession>A0ABV6YWP5</accession>
<dbReference type="CDD" id="cd07436">
    <property type="entry name" value="PHP_PolX"/>
    <property type="match status" value="1"/>
</dbReference>
<keyword evidence="10" id="KW-0269">Exonuclease</keyword>
<evidence type="ECO:0000259" key="9">
    <source>
        <dbReference type="SMART" id="SM00483"/>
    </source>
</evidence>
<name>A0ABV6YWP5_UNCC1</name>
<dbReference type="PANTHER" id="PTHR36928:SF1">
    <property type="entry name" value="PHOSPHATASE YCDX-RELATED"/>
    <property type="match status" value="1"/>
</dbReference>
<dbReference type="InterPro" id="IPR010996">
    <property type="entry name" value="HHH_MUS81"/>
</dbReference>
<dbReference type="EMBL" id="JBHPBY010000109">
    <property type="protein sequence ID" value="MFC1850589.1"/>
    <property type="molecule type" value="Genomic_DNA"/>
</dbReference>
<keyword evidence="3" id="KW-0548">Nucleotidyltransferase</keyword>
<evidence type="ECO:0000256" key="2">
    <source>
        <dbReference type="ARBA" id="ARBA00022679"/>
    </source>
</evidence>
<dbReference type="GO" id="GO:0004527">
    <property type="term" value="F:exonuclease activity"/>
    <property type="evidence" value="ECO:0007669"/>
    <property type="project" value="UniProtKB-KW"/>
</dbReference>
<dbReference type="CDD" id="cd00141">
    <property type="entry name" value="NT_POLXc"/>
    <property type="match status" value="1"/>
</dbReference>
<comment type="caution">
    <text evidence="10">The sequence shown here is derived from an EMBL/GenBank/DDBJ whole genome shotgun (WGS) entry which is preliminary data.</text>
</comment>
<dbReference type="InterPro" id="IPR037160">
    <property type="entry name" value="DNA_Pol_thumb_sf"/>
</dbReference>
<dbReference type="InterPro" id="IPR004013">
    <property type="entry name" value="PHP_dom"/>
</dbReference>
<dbReference type="Pfam" id="PF14520">
    <property type="entry name" value="HHH_5"/>
    <property type="match status" value="1"/>
</dbReference>